<sequence length="40" mass="4536">MNTSIHIPDDLARRLENHISSSKCEVKSKNAFIVKAIQQL</sequence>
<dbReference type="EMBL" id="CAACVJ010000273">
    <property type="protein sequence ID" value="VEP15535.1"/>
    <property type="molecule type" value="Genomic_DNA"/>
</dbReference>
<organism evidence="1 2">
    <name type="scientific">Hyella patelloides LEGE 07179</name>
    <dbReference type="NCBI Taxonomy" id="945734"/>
    <lineage>
        <taxon>Bacteria</taxon>
        <taxon>Bacillati</taxon>
        <taxon>Cyanobacteriota</taxon>
        <taxon>Cyanophyceae</taxon>
        <taxon>Pleurocapsales</taxon>
        <taxon>Hyellaceae</taxon>
        <taxon>Hyella</taxon>
    </lineage>
</organism>
<dbReference type="AlphaFoldDB" id="A0A563VVU8"/>
<protein>
    <submittedName>
        <fullName evidence="1">Uncharacterized protein</fullName>
    </submittedName>
</protein>
<keyword evidence="2" id="KW-1185">Reference proteome</keyword>
<dbReference type="RefSeq" id="WP_281291259.1">
    <property type="nucleotide sequence ID" value="NZ_LR214081.1"/>
</dbReference>
<gene>
    <name evidence="1" type="ORF">H1P_3440002</name>
</gene>
<proteinExistence type="predicted"/>
<dbReference type="Proteomes" id="UP000320055">
    <property type="component" value="Unassembled WGS sequence"/>
</dbReference>
<reference evidence="1 2" key="1">
    <citation type="submission" date="2019-01" db="EMBL/GenBank/DDBJ databases">
        <authorList>
            <person name="Brito A."/>
        </authorList>
    </citation>
    <scope>NUCLEOTIDE SEQUENCE [LARGE SCALE GENOMIC DNA]</scope>
    <source>
        <strain evidence="1">1</strain>
    </source>
</reference>
<name>A0A563VVU8_9CYAN</name>
<accession>A0A563VVU8</accession>
<evidence type="ECO:0000313" key="1">
    <source>
        <dbReference type="EMBL" id="VEP15535.1"/>
    </source>
</evidence>
<evidence type="ECO:0000313" key="2">
    <source>
        <dbReference type="Proteomes" id="UP000320055"/>
    </source>
</evidence>